<keyword evidence="2" id="KW-1185">Reference proteome</keyword>
<comment type="caution">
    <text evidence="1">The sequence shown here is derived from an EMBL/GenBank/DDBJ whole genome shotgun (WGS) entry which is preliminary data.</text>
</comment>
<name>A0A2P5E9X1_TREOI</name>
<gene>
    <name evidence="1" type="ORF">TorRG33x02_219300</name>
</gene>
<protein>
    <submittedName>
        <fullName evidence="1">Uncharacterized protein</fullName>
    </submittedName>
</protein>
<dbReference type="AlphaFoldDB" id="A0A2P5E9X1"/>
<organism evidence="1 2">
    <name type="scientific">Trema orientale</name>
    <name type="common">Charcoal tree</name>
    <name type="synonym">Celtis orientalis</name>
    <dbReference type="NCBI Taxonomy" id="63057"/>
    <lineage>
        <taxon>Eukaryota</taxon>
        <taxon>Viridiplantae</taxon>
        <taxon>Streptophyta</taxon>
        <taxon>Embryophyta</taxon>
        <taxon>Tracheophyta</taxon>
        <taxon>Spermatophyta</taxon>
        <taxon>Magnoliopsida</taxon>
        <taxon>eudicotyledons</taxon>
        <taxon>Gunneridae</taxon>
        <taxon>Pentapetalae</taxon>
        <taxon>rosids</taxon>
        <taxon>fabids</taxon>
        <taxon>Rosales</taxon>
        <taxon>Cannabaceae</taxon>
        <taxon>Trema</taxon>
    </lineage>
</organism>
<sequence length="59" mass="7078">MKRILFFIKCGNFDFFGQLLCPYGSCILIKPSLEVLYYLWLLAHLRRFNGLEVYFSCYI</sequence>
<proteinExistence type="predicted"/>
<reference evidence="2" key="1">
    <citation type="submission" date="2016-06" db="EMBL/GenBank/DDBJ databases">
        <title>Parallel loss of symbiosis genes in relatives of nitrogen-fixing non-legume Parasponia.</title>
        <authorList>
            <person name="Van Velzen R."/>
            <person name="Holmer R."/>
            <person name="Bu F."/>
            <person name="Rutten L."/>
            <person name="Van Zeijl A."/>
            <person name="Liu W."/>
            <person name="Santuari L."/>
            <person name="Cao Q."/>
            <person name="Sharma T."/>
            <person name="Shen D."/>
            <person name="Roswanjaya Y."/>
            <person name="Wardhani T."/>
            <person name="Kalhor M.S."/>
            <person name="Jansen J."/>
            <person name="Van den Hoogen J."/>
            <person name="Gungor B."/>
            <person name="Hartog M."/>
            <person name="Hontelez J."/>
            <person name="Verver J."/>
            <person name="Yang W.-C."/>
            <person name="Schijlen E."/>
            <person name="Repin R."/>
            <person name="Schilthuizen M."/>
            <person name="Schranz E."/>
            <person name="Heidstra R."/>
            <person name="Miyata K."/>
            <person name="Fedorova E."/>
            <person name="Kohlen W."/>
            <person name="Bisseling T."/>
            <person name="Smit S."/>
            <person name="Geurts R."/>
        </authorList>
    </citation>
    <scope>NUCLEOTIDE SEQUENCE [LARGE SCALE GENOMIC DNA]</scope>
    <source>
        <strain evidence="2">cv. RG33-2</strain>
    </source>
</reference>
<dbReference type="InParanoid" id="A0A2P5E9X1"/>
<evidence type="ECO:0000313" key="1">
    <source>
        <dbReference type="EMBL" id="PON82314.1"/>
    </source>
</evidence>
<evidence type="ECO:0000313" key="2">
    <source>
        <dbReference type="Proteomes" id="UP000237000"/>
    </source>
</evidence>
<accession>A0A2P5E9X1</accession>
<dbReference type="EMBL" id="JXTC01000197">
    <property type="protein sequence ID" value="PON82314.1"/>
    <property type="molecule type" value="Genomic_DNA"/>
</dbReference>
<dbReference type="Proteomes" id="UP000237000">
    <property type="component" value="Unassembled WGS sequence"/>
</dbReference>